<feature type="transmembrane region" description="Helical" evidence="7">
    <location>
        <begin position="75"/>
        <end position="101"/>
    </location>
</feature>
<evidence type="ECO:0000256" key="6">
    <source>
        <dbReference type="RuleBase" id="RU000320"/>
    </source>
</evidence>
<dbReference type="NCBIfam" id="NF004500">
    <property type="entry name" value="PRK05846.1-4"/>
    <property type="match status" value="1"/>
</dbReference>
<dbReference type="GO" id="GO:0016020">
    <property type="term" value="C:membrane"/>
    <property type="evidence" value="ECO:0007669"/>
    <property type="project" value="UniProtKB-SubCell"/>
</dbReference>
<dbReference type="AlphaFoldDB" id="A0A3N2D9C2"/>
<feature type="transmembrane region" description="Helical" evidence="7">
    <location>
        <begin position="6"/>
        <end position="27"/>
    </location>
</feature>
<dbReference type="RefSeq" id="WP_123738295.1">
    <property type="nucleotide sequence ID" value="NZ_RKHQ01000001.1"/>
</dbReference>
<sequence>MSTLPWITVLIALPIIAAALLWFVPALHKVARAYGLVVSLVVVAIAVAMATQFDVADAARVQLTQTAPWIPAMGVSYAVGVNGLGLVMVLLAVGLVPVVIASDWRAVPDDDADPALVARRRATFIALLLSLTGLMVAVFAARDLFLFYVVFEVMLLPVYFLIGMFGGPNRRAAAVKFLLYSLAGGLVMLVGVVVTFLNGPGGEQGFLIDNLAGVIADPTMEKWLFVAFFVAFAVKAPMWPVHTWLPDATAQATPGTSTLLVGVLDKVGTFGMLALCLPLFPNASRWAAPVIVVLAIVSLLYGALVAIGQQDLMRFIAFTSVSHFGFIVLGIFIGSQVALTGAMFYMLAHGLSIAGLFLLGGFLTERSLEGGPTSPQARRIAAWGGMQKVTPILAGLFLVSGLASVALPGLSGFVGEYLVLIGSFPESIAAGVVATLGVVLAAVYFLLVYQKVFTGQPSEEVAQAAESGRITDLSARERWAMVPVVAAMLILGFVPGPVLDLLTPISQVLAMGGAQ</sequence>
<dbReference type="PANTHER" id="PTHR43507">
    <property type="entry name" value="NADH-UBIQUINONE OXIDOREDUCTASE CHAIN 4"/>
    <property type="match status" value="1"/>
</dbReference>
<comment type="subcellular location">
    <subcellularLocation>
        <location evidence="1">Endomembrane system</location>
        <topology evidence="1">Multi-pass membrane protein</topology>
    </subcellularLocation>
    <subcellularLocation>
        <location evidence="6">Membrane</location>
        <topology evidence="6">Multi-pass membrane protein</topology>
    </subcellularLocation>
</comment>
<feature type="transmembrane region" description="Helical" evidence="7">
    <location>
        <begin position="145"/>
        <end position="165"/>
    </location>
</feature>
<feature type="transmembrane region" description="Helical" evidence="7">
    <location>
        <begin position="177"/>
        <end position="197"/>
    </location>
</feature>
<feature type="transmembrane region" description="Helical" evidence="7">
    <location>
        <begin position="286"/>
        <end position="308"/>
    </location>
</feature>
<evidence type="ECO:0000256" key="1">
    <source>
        <dbReference type="ARBA" id="ARBA00004127"/>
    </source>
</evidence>
<protein>
    <submittedName>
        <fullName evidence="9">NADH dehydrogenase subunit M</fullName>
    </submittedName>
</protein>
<feature type="transmembrane region" description="Helical" evidence="7">
    <location>
        <begin position="343"/>
        <end position="364"/>
    </location>
</feature>
<evidence type="ECO:0000256" key="5">
    <source>
        <dbReference type="ARBA" id="ARBA00023136"/>
    </source>
</evidence>
<feature type="transmembrane region" description="Helical" evidence="7">
    <location>
        <begin position="479"/>
        <end position="499"/>
    </location>
</feature>
<dbReference type="Proteomes" id="UP000275356">
    <property type="component" value="Unassembled WGS sequence"/>
</dbReference>
<dbReference type="InterPro" id="IPR010227">
    <property type="entry name" value="NADH_Q_OxRdtase_chainM/4"/>
</dbReference>
<feature type="transmembrane region" description="Helical" evidence="7">
    <location>
        <begin position="34"/>
        <end position="55"/>
    </location>
</feature>
<keyword evidence="4 7" id="KW-1133">Transmembrane helix</keyword>
<dbReference type="GO" id="GO:0003954">
    <property type="term" value="F:NADH dehydrogenase activity"/>
    <property type="evidence" value="ECO:0007669"/>
    <property type="project" value="TreeGrafter"/>
</dbReference>
<dbReference type="GO" id="GO:0042773">
    <property type="term" value="P:ATP synthesis coupled electron transport"/>
    <property type="evidence" value="ECO:0007669"/>
    <property type="project" value="InterPro"/>
</dbReference>
<proteinExistence type="inferred from homology"/>
<organism evidence="9 10">
    <name type="scientific">Salana multivorans</name>
    <dbReference type="NCBI Taxonomy" id="120377"/>
    <lineage>
        <taxon>Bacteria</taxon>
        <taxon>Bacillati</taxon>
        <taxon>Actinomycetota</taxon>
        <taxon>Actinomycetes</taxon>
        <taxon>Micrococcales</taxon>
        <taxon>Beutenbergiaceae</taxon>
        <taxon>Salana</taxon>
    </lineage>
</organism>
<dbReference type="OrthoDB" id="9768329at2"/>
<reference evidence="9 10" key="1">
    <citation type="submission" date="2018-11" db="EMBL/GenBank/DDBJ databases">
        <title>Sequencing the genomes of 1000 actinobacteria strains.</title>
        <authorList>
            <person name="Klenk H.-P."/>
        </authorList>
    </citation>
    <scope>NUCLEOTIDE SEQUENCE [LARGE SCALE GENOMIC DNA]</scope>
    <source>
        <strain evidence="9 10">DSM 13521</strain>
    </source>
</reference>
<dbReference type="InterPro" id="IPR003918">
    <property type="entry name" value="NADH_UbQ_OxRdtase"/>
</dbReference>
<name>A0A3N2D9C2_9MICO</name>
<keyword evidence="3 6" id="KW-0812">Transmembrane</keyword>
<comment type="similarity">
    <text evidence="2">Belongs to the complex I subunit 4 family.</text>
</comment>
<dbReference type="GO" id="GO:0048039">
    <property type="term" value="F:ubiquinone binding"/>
    <property type="evidence" value="ECO:0007669"/>
    <property type="project" value="TreeGrafter"/>
</dbReference>
<evidence type="ECO:0000313" key="10">
    <source>
        <dbReference type="Proteomes" id="UP000275356"/>
    </source>
</evidence>
<dbReference type="InterPro" id="IPR001750">
    <property type="entry name" value="ND/Mrp_TM"/>
</dbReference>
<feature type="transmembrane region" description="Helical" evidence="7">
    <location>
        <begin position="385"/>
        <end position="407"/>
    </location>
</feature>
<evidence type="ECO:0000256" key="4">
    <source>
        <dbReference type="ARBA" id="ARBA00022989"/>
    </source>
</evidence>
<evidence type="ECO:0000259" key="8">
    <source>
        <dbReference type="Pfam" id="PF00361"/>
    </source>
</evidence>
<feature type="transmembrane region" description="Helical" evidence="7">
    <location>
        <begin position="223"/>
        <end position="245"/>
    </location>
</feature>
<dbReference type="GO" id="GO:0008137">
    <property type="term" value="F:NADH dehydrogenase (ubiquinone) activity"/>
    <property type="evidence" value="ECO:0007669"/>
    <property type="project" value="InterPro"/>
</dbReference>
<accession>A0A3N2D9C2</accession>
<feature type="transmembrane region" description="Helical" evidence="7">
    <location>
        <begin position="257"/>
        <end position="280"/>
    </location>
</feature>
<feature type="transmembrane region" description="Helical" evidence="7">
    <location>
        <begin position="122"/>
        <end position="139"/>
    </location>
</feature>
<dbReference type="PANTHER" id="PTHR43507:SF1">
    <property type="entry name" value="NADH-UBIQUINONE OXIDOREDUCTASE CHAIN 4"/>
    <property type="match status" value="1"/>
</dbReference>
<keyword evidence="10" id="KW-1185">Reference proteome</keyword>
<evidence type="ECO:0000256" key="3">
    <source>
        <dbReference type="ARBA" id="ARBA00022692"/>
    </source>
</evidence>
<evidence type="ECO:0000256" key="2">
    <source>
        <dbReference type="ARBA" id="ARBA00009025"/>
    </source>
</evidence>
<dbReference type="NCBIfam" id="TIGR01972">
    <property type="entry name" value="NDH_I_M"/>
    <property type="match status" value="1"/>
</dbReference>
<keyword evidence="5 7" id="KW-0472">Membrane</keyword>
<dbReference type="PRINTS" id="PR01437">
    <property type="entry name" value="NUOXDRDTASE4"/>
</dbReference>
<dbReference type="Pfam" id="PF00361">
    <property type="entry name" value="Proton_antipo_M"/>
    <property type="match status" value="1"/>
</dbReference>
<dbReference type="GO" id="GO:0012505">
    <property type="term" value="C:endomembrane system"/>
    <property type="evidence" value="ECO:0007669"/>
    <property type="project" value="UniProtKB-SubCell"/>
</dbReference>
<evidence type="ECO:0000313" key="9">
    <source>
        <dbReference type="EMBL" id="ROR96064.1"/>
    </source>
</evidence>
<evidence type="ECO:0000256" key="7">
    <source>
        <dbReference type="SAM" id="Phobius"/>
    </source>
</evidence>
<feature type="transmembrane region" description="Helical" evidence="7">
    <location>
        <begin position="315"/>
        <end position="337"/>
    </location>
</feature>
<dbReference type="EMBL" id="RKHQ01000001">
    <property type="protein sequence ID" value="ROR96064.1"/>
    <property type="molecule type" value="Genomic_DNA"/>
</dbReference>
<comment type="caution">
    <text evidence="9">The sequence shown here is derived from an EMBL/GenBank/DDBJ whole genome shotgun (WGS) entry which is preliminary data.</text>
</comment>
<feature type="domain" description="NADH:quinone oxidoreductase/Mrp antiporter transmembrane" evidence="8">
    <location>
        <begin position="141"/>
        <end position="439"/>
    </location>
</feature>
<feature type="transmembrane region" description="Helical" evidence="7">
    <location>
        <begin position="427"/>
        <end position="449"/>
    </location>
</feature>
<dbReference type="GO" id="GO:0015990">
    <property type="term" value="P:electron transport coupled proton transport"/>
    <property type="evidence" value="ECO:0007669"/>
    <property type="project" value="TreeGrafter"/>
</dbReference>
<gene>
    <name evidence="9" type="ORF">EDD28_0638</name>
</gene>